<dbReference type="PANTHER" id="PTHR11559">
    <property type="entry name" value="CARBOXYLESTERASE"/>
    <property type="match status" value="1"/>
</dbReference>
<feature type="domain" description="Carboxylesterase type B" evidence="1">
    <location>
        <begin position="22"/>
        <end position="503"/>
    </location>
</feature>
<dbReference type="HOGENOM" id="CLU_006586_10_4_1"/>
<dbReference type="EMBL" id="KN847497">
    <property type="protein sequence ID" value="KIW13800.1"/>
    <property type="molecule type" value="Genomic_DNA"/>
</dbReference>
<dbReference type="InterPro" id="IPR050309">
    <property type="entry name" value="Type-B_Carboxylest/Lipase"/>
</dbReference>
<dbReference type="InterPro" id="IPR029058">
    <property type="entry name" value="AB_hydrolase_fold"/>
</dbReference>
<dbReference type="ESTHER" id="9euro-a0a0d2b523">
    <property type="family name" value="Fungal_carboxylesterase_lipase"/>
</dbReference>
<dbReference type="Pfam" id="PF00135">
    <property type="entry name" value="COesterase"/>
    <property type="match status" value="1"/>
</dbReference>
<dbReference type="RefSeq" id="XP_016234016.1">
    <property type="nucleotide sequence ID" value="XM_016383313.1"/>
</dbReference>
<reference evidence="2 3" key="1">
    <citation type="submission" date="2015-01" db="EMBL/GenBank/DDBJ databases">
        <title>The Genome Sequence of Exophiala spinifera CBS89968.</title>
        <authorList>
            <consortium name="The Broad Institute Genomics Platform"/>
            <person name="Cuomo C."/>
            <person name="de Hoog S."/>
            <person name="Gorbushina A."/>
            <person name="Stielow B."/>
            <person name="Teixiera M."/>
            <person name="Abouelleil A."/>
            <person name="Chapman S.B."/>
            <person name="Priest M."/>
            <person name="Young S.K."/>
            <person name="Wortman J."/>
            <person name="Nusbaum C."/>
            <person name="Birren B."/>
        </authorList>
    </citation>
    <scope>NUCLEOTIDE SEQUENCE [LARGE SCALE GENOMIC DNA]</scope>
    <source>
        <strain evidence="2 3">CBS 89968</strain>
    </source>
</reference>
<gene>
    <name evidence="2" type="ORF">PV08_08992</name>
</gene>
<dbReference type="VEuPathDB" id="FungiDB:PV08_08992"/>
<dbReference type="Proteomes" id="UP000053328">
    <property type="component" value="Unassembled WGS sequence"/>
</dbReference>
<dbReference type="InterPro" id="IPR002018">
    <property type="entry name" value="CarbesteraseB"/>
</dbReference>
<proteinExistence type="predicted"/>
<name>A0A0D2B523_9EURO</name>
<evidence type="ECO:0000259" key="1">
    <source>
        <dbReference type="Pfam" id="PF00135"/>
    </source>
</evidence>
<evidence type="ECO:0000313" key="3">
    <source>
        <dbReference type="Proteomes" id="UP000053328"/>
    </source>
</evidence>
<dbReference type="OrthoDB" id="408631at2759"/>
<sequence>MQPTINLNSSKNITFRGALADGVESFLNIRFGEDTSSKNRFAAPKPYVYPDNLVVDASQPGAACPQQKVPFPTFPIFDNVTRISEDCLTLRVDRPANLSSFAKLPVMVFIYGGGDTVGQIYDSAYDPNGLVSRAHDIGSPVIYVAMNYRLGIFGFAASPALNAMGSLNVGLLDQRLALSWVSQHIAAFGGDPEKVTIFGESDGATGVGLQITAYGASSSVRLFQRAIMQSGGPTADTGTASNLSAVHTAQVVQLLNCTSSNSEMELSCLRELPMQAILSTAIAYEQTLNPDGGLDVFIPTSPSPFIPDSPSNLLKSGRFLHGIDIITGWNENDGSFFVPSTLASDSDLVEWLASAFPGLSPKNTQLVQTLYPASLFRNDTAENVSVQYFRASQMQRDAGYTCPSLLMLEANANFSATTTSNYLYALNQTVFSGSFAELNVSYYGVSHFSDIPYVFNQAATRYASQSSTSDIALSAKLSASWASFTAYGQLSKGKGTLQGWSEAVTLSSRSEGTYDLQVIGGPENILQSIGPSGTYDEHLLERCRFWNSDEVLAELMV</sequence>
<dbReference type="AlphaFoldDB" id="A0A0D2B523"/>
<dbReference type="Gene3D" id="3.40.50.1820">
    <property type="entry name" value="alpha/beta hydrolase"/>
    <property type="match status" value="1"/>
</dbReference>
<keyword evidence="3" id="KW-1185">Reference proteome</keyword>
<dbReference type="STRING" id="91928.A0A0D2B523"/>
<protein>
    <recommendedName>
        <fullName evidence="1">Carboxylesterase type B domain-containing protein</fullName>
    </recommendedName>
</protein>
<dbReference type="GeneID" id="27336075"/>
<dbReference type="SUPFAM" id="SSF53474">
    <property type="entry name" value="alpha/beta-Hydrolases"/>
    <property type="match status" value="1"/>
</dbReference>
<accession>A0A0D2B523</accession>
<evidence type="ECO:0000313" key="2">
    <source>
        <dbReference type="EMBL" id="KIW13800.1"/>
    </source>
</evidence>
<organism evidence="2 3">
    <name type="scientific">Exophiala spinifera</name>
    <dbReference type="NCBI Taxonomy" id="91928"/>
    <lineage>
        <taxon>Eukaryota</taxon>
        <taxon>Fungi</taxon>
        <taxon>Dikarya</taxon>
        <taxon>Ascomycota</taxon>
        <taxon>Pezizomycotina</taxon>
        <taxon>Eurotiomycetes</taxon>
        <taxon>Chaetothyriomycetidae</taxon>
        <taxon>Chaetothyriales</taxon>
        <taxon>Herpotrichiellaceae</taxon>
        <taxon>Exophiala</taxon>
    </lineage>
</organism>